<dbReference type="EMBL" id="JAIEZQ010000003">
    <property type="protein sequence ID" value="MBY9076417.1"/>
    <property type="molecule type" value="Genomic_DNA"/>
</dbReference>
<organism evidence="2 3">
    <name type="scientific">Nocardioides jiangsuensis</name>
    <dbReference type="NCBI Taxonomy" id="2866161"/>
    <lineage>
        <taxon>Bacteria</taxon>
        <taxon>Bacillati</taxon>
        <taxon>Actinomycetota</taxon>
        <taxon>Actinomycetes</taxon>
        <taxon>Propionibacteriales</taxon>
        <taxon>Nocardioidaceae</taxon>
        <taxon>Nocardioides</taxon>
    </lineage>
</organism>
<protein>
    <submittedName>
        <fullName evidence="2">Acyl-CoA carboxylase subunit epsilon</fullName>
    </submittedName>
</protein>
<proteinExistence type="predicted"/>
<comment type="caution">
    <text evidence="2">The sequence shown here is derived from an EMBL/GenBank/DDBJ whole genome shotgun (WGS) entry which is preliminary data.</text>
</comment>
<evidence type="ECO:0000256" key="1">
    <source>
        <dbReference type="SAM" id="MobiDB-lite"/>
    </source>
</evidence>
<evidence type="ECO:0000313" key="3">
    <source>
        <dbReference type="Proteomes" id="UP000754710"/>
    </source>
</evidence>
<evidence type="ECO:0000313" key="2">
    <source>
        <dbReference type="EMBL" id="MBY9076417.1"/>
    </source>
</evidence>
<feature type="region of interest" description="Disordered" evidence="1">
    <location>
        <begin position="44"/>
        <end position="80"/>
    </location>
</feature>
<dbReference type="InterPro" id="IPR032716">
    <property type="entry name" value="ACC_epsilon"/>
</dbReference>
<gene>
    <name evidence="2" type="ORF">K1X13_16405</name>
</gene>
<sequence>MSAEPPVEPVSDARPPLFVVRGDATPEEVAALVAVLQGVAAAQVSPAPARPRPEWSAHHRKVRASYPSGPGGWRSSAMPR</sequence>
<dbReference type="RefSeq" id="WP_221026223.1">
    <property type="nucleotide sequence ID" value="NZ_JAIEZQ010000003.1"/>
</dbReference>
<accession>A0ABS7RS34</accession>
<name>A0ABS7RS34_9ACTN</name>
<reference evidence="2 3" key="1">
    <citation type="submission" date="2021-08" db="EMBL/GenBank/DDBJ databases">
        <title>Nocardioides bacterium WL0053 sp. nov., isolated from the sediment.</title>
        <authorList>
            <person name="Wang L."/>
            <person name="Zhang D."/>
            <person name="Zhang A."/>
        </authorList>
    </citation>
    <scope>NUCLEOTIDE SEQUENCE [LARGE SCALE GENOMIC DNA]</scope>
    <source>
        <strain evidence="2 3">WL0053</strain>
    </source>
</reference>
<dbReference type="Proteomes" id="UP000754710">
    <property type="component" value="Unassembled WGS sequence"/>
</dbReference>
<keyword evidence="3" id="KW-1185">Reference proteome</keyword>
<dbReference type="Pfam" id="PF13822">
    <property type="entry name" value="ACC_epsilon"/>
    <property type="match status" value="1"/>
</dbReference>